<keyword evidence="3" id="KW-1185">Reference proteome</keyword>
<evidence type="ECO:0000313" key="2">
    <source>
        <dbReference type="EMBL" id="QWG00689.1"/>
    </source>
</evidence>
<feature type="chain" id="PRO_5044016009" description="Lipoprotein" evidence="1">
    <location>
        <begin position="25"/>
        <end position="833"/>
    </location>
</feature>
<dbReference type="AlphaFoldDB" id="A0AAX1MZB9"/>
<dbReference type="EMBL" id="CP076132">
    <property type="protein sequence ID" value="QWG00689.1"/>
    <property type="molecule type" value="Genomic_DNA"/>
</dbReference>
<gene>
    <name evidence="2" type="ORF">KMW28_13615</name>
</gene>
<sequence length="833" mass="93379">MKTLSKIGLLAVLLLIGFACTNKLQEPSQIYDDQDPDASNLRMPFNQRLFLLNNDNGIGTIYELKYDFQGLGTNLTDDDGNSIAEMTKLELTKDGDPWDLPRGGHMCISPNNDYITVVISSRSTIYLVKLSDLTVREIKLFTYDPDGIDISTHYENRFRGKITQVDVDQEGFLFLAGKSGFFRVIKDNGRGGSDDPTDNNGNDIWTDVDNSLNGTAYEDEIWAHVVAYEYGGQYEMENVDDEEIDLPETYFDELADLETDPISGEVNFWGGDILFTQNNSETGGFESQRLISFTQWKQRAIALDLNWDWNGSGTPTITYNAAEVFRLRVPNPNRPGRYKGTGRVTGAALSGDNMVFTSHHFKKHINLWTLDGELVDSPILYLNDQPWEGDNGKGHNWGDMASTQEFDLGESEGDYGNFSGRVIEGDRTDPWKKEHWNLAEMKLYRPGTITKVSGASIDEANNPNMDTEARQNSANADIADLRSKAYKFTALGQGGYAVMRFRAPTVVTPSSRLQVVETTWNRLANYKDTYGITNYVAEALRSYNEKARVYVWLADDPYNQPRYVNDSWIVGGSGGQWIEVGDAYISENIFDYAGTGIDNGTPIQWVKIVDNGSGTFDGFDVNFVSAYADYCENFAYGDFEGDNSMYFDYYSTYTEAPRLDQGDHEGLAAVTNNPKSVHNAFIDVDLGSNVLVVNAAQNDHQTRSSYDENAPLSKTFFKTYIPVLAGETYYFSADALNVIPSNRDTNDPNLRMYVTYNIGFLNVNTEYSSDYILPETNPNNVVWTGLLYEFTASQSGVVEIGIQETSDKWHGNDFAVDNIYFGCTPPEDDSVNQ</sequence>
<dbReference type="KEGG" id="fya:KMW28_13615"/>
<evidence type="ECO:0008006" key="4">
    <source>
        <dbReference type="Google" id="ProtNLM"/>
    </source>
</evidence>
<dbReference type="Proteomes" id="UP000678679">
    <property type="component" value="Chromosome 1"/>
</dbReference>
<reference evidence="2 3" key="1">
    <citation type="submission" date="2021-05" db="EMBL/GenBank/DDBJ databases">
        <title>Comparative genomic studies on the polysaccharide-degrading batcterial strains of the Flammeovirga genus.</title>
        <authorList>
            <person name="Zewei F."/>
            <person name="Zheng Z."/>
            <person name="Yu L."/>
            <person name="Ruyue G."/>
            <person name="Yanhong M."/>
            <person name="Yuanyuan C."/>
            <person name="Jingyan G."/>
            <person name="Wenjun H."/>
        </authorList>
    </citation>
    <scope>NUCLEOTIDE SEQUENCE [LARGE SCALE GENOMIC DNA]</scope>
    <source>
        <strain evidence="2 3">NBRC:100898</strain>
    </source>
</reference>
<dbReference type="PROSITE" id="PS51257">
    <property type="entry name" value="PROKAR_LIPOPROTEIN"/>
    <property type="match status" value="1"/>
</dbReference>
<keyword evidence="1" id="KW-0732">Signal</keyword>
<proteinExistence type="predicted"/>
<name>A0AAX1MZB9_9BACT</name>
<evidence type="ECO:0000256" key="1">
    <source>
        <dbReference type="SAM" id="SignalP"/>
    </source>
</evidence>
<evidence type="ECO:0000313" key="3">
    <source>
        <dbReference type="Proteomes" id="UP000678679"/>
    </source>
</evidence>
<dbReference type="RefSeq" id="WP_169666210.1">
    <property type="nucleotide sequence ID" value="NZ_CP076132.1"/>
</dbReference>
<feature type="signal peptide" evidence="1">
    <location>
        <begin position="1"/>
        <end position="24"/>
    </location>
</feature>
<organism evidence="2 3">
    <name type="scientific">Flammeovirga yaeyamensis</name>
    <dbReference type="NCBI Taxonomy" id="367791"/>
    <lineage>
        <taxon>Bacteria</taxon>
        <taxon>Pseudomonadati</taxon>
        <taxon>Bacteroidota</taxon>
        <taxon>Cytophagia</taxon>
        <taxon>Cytophagales</taxon>
        <taxon>Flammeovirgaceae</taxon>
        <taxon>Flammeovirga</taxon>
    </lineage>
</organism>
<protein>
    <recommendedName>
        <fullName evidence="4">Lipoprotein</fullName>
    </recommendedName>
</protein>
<dbReference type="SUPFAM" id="SSF75011">
    <property type="entry name" value="3-carboxy-cis,cis-mucoante lactonizing enzyme"/>
    <property type="match status" value="1"/>
</dbReference>
<accession>A0AAX1MZB9</accession>